<proteinExistence type="predicted"/>
<gene>
    <name evidence="2" type="ORF">FH972_024885</name>
</gene>
<protein>
    <recommendedName>
        <fullName evidence="4">Phytocyanin domain-containing protein</fullName>
    </recommendedName>
</protein>
<evidence type="ECO:0000256" key="1">
    <source>
        <dbReference type="SAM" id="SignalP"/>
    </source>
</evidence>
<name>A0A5N6L1W6_9ROSI</name>
<sequence>MKSFSIALAFAAAAAAAPAATPSYLYTLVVDGFKGSNSSINGLHVQAANGRLVVAEPTVDLKVTFDPEDGSVYYKGNQHVYSNGTSGQTFYQKTATAPLPDHARVTGYQVSQDENKTYLVGHGTWFLCPFQSTAGPAYTVFELAPGGGAVDHTCSAARLSLEVSPA</sequence>
<keyword evidence="1" id="KW-0732">Signal</keyword>
<evidence type="ECO:0000313" key="2">
    <source>
        <dbReference type="EMBL" id="KAB8416366.1"/>
    </source>
</evidence>
<comment type="caution">
    <text evidence="2">The sequence shown here is derived from an EMBL/GenBank/DDBJ whole genome shotgun (WGS) entry which is preliminary data.</text>
</comment>
<keyword evidence="3" id="KW-1185">Reference proteome</keyword>
<reference evidence="2 3" key="1">
    <citation type="submission" date="2019-06" db="EMBL/GenBank/DDBJ databases">
        <title>A chromosomal-level reference genome of Carpinus fangiana (Coryloideae, Betulaceae).</title>
        <authorList>
            <person name="Yang X."/>
            <person name="Wang Z."/>
            <person name="Zhang L."/>
            <person name="Hao G."/>
            <person name="Liu J."/>
            <person name="Yang Y."/>
        </authorList>
    </citation>
    <scope>NUCLEOTIDE SEQUENCE [LARGE SCALE GENOMIC DNA]</scope>
    <source>
        <strain evidence="2">Cfa_2016G</strain>
        <tissue evidence="2">Leaf</tissue>
    </source>
</reference>
<evidence type="ECO:0000313" key="3">
    <source>
        <dbReference type="Proteomes" id="UP000327013"/>
    </source>
</evidence>
<feature type="signal peptide" evidence="1">
    <location>
        <begin position="1"/>
        <end position="19"/>
    </location>
</feature>
<dbReference type="AlphaFoldDB" id="A0A5N6L1W6"/>
<accession>A0A5N6L1W6</accession>
<organism evidence="2 3">
    <name type="scientific">Carpinus fangiana</name>
    <dbReference type="NCBI Taxonomy" id="176857"/>
    <lineage>
        <taxon>Eukaryota</taxon>
        <taxon>Viridiplantae</taxon>
        <taxon>Streptophyta</taxon>
        <taxon>Embryophyta</taxon>
        <taxon>Tracheophyta</taxon>
        <taxon>Spermatophyta</taxon>
        <taxon>Magnoliopsida</taxon>
        <taxon>eudicotyledons</taxon>
        <taxon>Gunneridae</taxon>
        <taxon>Pentapetalae</taxon>
        <taxon>rosids</taxon>
        <taxon>fabids</taxon>
        <taxon>Fagales</taxon>
        <taxon>Betulaceae</taxon>
        <taxon>Carpinus</taxon>
    </lineage>
</organism>
<evidence type="ECO:0008006" key="4">
    <source>
        <dbReference type="Google" id="ProtNLM"/>
    </source>
</evidence>
<dbReference type="EMBL" id="VIBQ01000031">
    <property type="protein sequence ID" value="KAB8416366.1"/>
    <property type="molecule type" value="Genomic_DNA"/>
</dbReference>
<feature type="chain" id="PRO_5024379346" description="Phytocyanin domain-containing protein" evidence="1">
    <location>
        <begin position="20"/>
        <end position="166"/>
    </location>
</feature>
<dbReference type="Proteomes" id="UP000327013">
    <property type="component" value="Unassembled WGS sequence"/>
</dbReference>